<dbReference type="Proteomes" id="UP001143910">
    <property type="component" value="Unassembled WGS sequence"/>
</dbReference>
<reference evidence="1" key="1">
    <citation type="submission" date="2022-08" db="EMBL/GenBank/DDBJ databases">
        <title>Genome Sequence of Lecanicillium fungicola.</title>
        <authorList>
            <person name="Buettner E."/>
        </authorList>
    </citation>
    <scope>NUCLEOTIDE SEQUENCE</scope>
    <source>
        <strain evidence="1">Babe33</strain>
    </source>
</reference>
<name>A0ACC1MSH5_9HYPO</name>
<comment type="caution">
    <text evidence="1">The sequence shown here is derived from an EMBL/GenBank/DDBJ whole genome shotgun (WGS) entry which is preliminary data.</text>
</comment>
<sequence>MNTVKSFWLGWGSLCVAGAGAYYFAKREINADRLAKMEAQNRKRFDNRNMEYGASQPMTPSSAISKPEYAGSPSAESNTDPSPAGQDLGIESRKRDSADLRRTLAWHLASSSRNIRQKAPSAAASAAMASPELAIAKAALAASLFKADPISLSRQDVDDLFPLLDATTTQCSRPNVQNCKNWIIAHVTSSTPRSANLAKYLAALSKSFVTSDSTATSSRPSVKRKRLHILYLISDTLHHTVARTNNRVCADAWAIHLITLVALAASFDRCPKHKAKLDSLISLWSEKHYFSPDFISQLRDAATNNGNLRLNSSTLADTSTTTMLKVAKDVPFILPSYHGDASAPWYDLPAGTWLPHLTPNSAKPMLPDLIRPIQLLSGPAEETLVDAVQKLLYNTNRIYANDPIFTDGIHRDINELGEYVEVDELTGEVLGGDTYYGWSRQFCEKMQSRRKARHNSNTGNEARGRSNSHSLSPQSHSRGRRSESFSPSRKRPRRYSSDSRSRSRSRSRSHSPGRSQSRTPPPRQNLDRSLSPDGRYKRQQRSSPQRSHNNSIPPPPPHPPGNFGQPPPPPPHMTGFQSGVPPPLPMLPGMPLPTWTADPAVMSRMMMAWSQFQQGGAAGSYSPQPPPPPPPPVPPSQGYFQSDSGRYNENQGRGAYHNGRGGYSNNSYRGGGGGGRGGYDRGRGR</sequence>
<proteinExistence type="predicted"/>
<gene>
    <name evidence="1" type="ORF">NQ176_g8820</name>
</gene>
<evidence type="ECO:0000313" key="2">
    <source>
        <dbReference type="Proteomes" id="UP001143910"/>
    </source>
</evidence>
<evidence type="ECO:0000313" key="1">
    <source>
        <dbReference type="EMBL" id="KAJ2969153.1"/>
    </source>
</evidence>
<protein>
    <submittedName>
        <fullName evidence="1">Uncharacterized protein</fullName>
    </submittedName>
</protein>
<organism evidence="1 2">
    <name type="scientific">Zarea fungicola</name>
    <dbReference type="NCBI Taxonomy" id="93591"/>
    <lineage>
        <taxon>Eukaryota</taxon>
        <taxon>Fungi</taxon>
        <taxon>Dikarya</taxon>
        <taxon>Ascomycota</taxon>
        <taxon>Pezizomycotina</taxon>
        <taxon>Sordariomycetes</taxon>
        <taxon>Hypocreomycetidae</taxon>
        <taxon>Hypocreales</taxon>
        <taxon>Cordycipitaceae</taxon>
        <taxon>Zarea</taxon>
    </lineage>
</organism>
<accession>A0ACC1MSH5</accession>
<dbReference type="EMBL" id="JANJQO010001811">
    <property type="protein sequence ID" value="KAJ2969153.1"/>
    <property type="molecule type" value="Genomic_DNA"/>
</dbReference>
<keyword evidence="2" id="KW-1185">Reference proteome</keyword>